<dbReference type="RefSeq" id="WP_189134844.1">
    <property type="nucleotide sequence ID" value="NZ_BMMS01000032.1"/>
</dbReference>
<evidence type="ECO:0000313" key="3">
    <source>
        <dbReference type="Proteomes" id="UP000641932"/>
    </source>
</evidence>
<evidence type="ECO:0000256" key="1">
    <source>
        <dbReference type="SAM" id="MobiDB-lite"/>
    </source>
</evidence>
<dbReference type="Proteomes" id="UP000641932">
    <property type="component" value="Unassembled WGS sequence"/>
</dbReference>
<reference evidence="2" key="2">
    <citation type="submission" date="2020-09" db="EMBL/GenBank/DDBJ databases">
        <authorList>
            <person name="Sun Q."/>
            <person name="Zhou Y."/>
        </authorList>
    </citation>
    <scope>NUCLEOTIDE SEQUENCE</scope>
    <source>
        <strain evidence="2">CGMCC 4.7201</strain>
    </source>
</reference>
<dbReference type="AlphaFoldDB" id="A0A918E1S3"/>
<accession>A0A918E1S3</accession>
<comment type="caution">
    <text evidence="2">The sequence shown here is derived from an EMBL/GenBank/DDBJ whole genome shotgun (WGS) entry which is preliminary data.</text>
</comment>
<evidence type="ECO:0000313" key="2">
    <source>
        <dbReference type="EMBL" id="GGO97254.1"/>
    </source>
</evidence>
<dbReference type="Pfam" id="PF19534">
    <property type="entry name" value="DUF6059"/>
    <property type="match status" value="1"/>
</dbReference>
<gene>
    <name evidence="2" type="ORF">GCM10012280_58660</name>
</gene>
<protein>
    <submittedName>
        <fullName evidence="2">Uncharacterized protein</fullName>
    </submittedName>
</protein>
<sequence length="105" mass="12090">MNGFAGPRWWSRLLVTVKDWCLLPVWYGLMDFGRTMYAPMGGLKDPEEQRRPPRSVALGRNGLPPGHPERLRPDLPLSDLERLLARELFPYHSPHHPEDRGFFGG</sequence>
<keyword evidence="3" id="KW-1185">Reference proteome</keyword>
<proteinExistence type="predicted"/>
<reference evidence="2" key="1">
    <citation type="journal article" date="2014" name="Int. J. Syst. Evol. Microbiol.">
        <title>Complete genome sequence of Corynebacterium casei LMG S-19264T (=DSM 44701T), isolated from a smear-ripened cheese.</title>
        <authorList>
            <consortium name="US DOE Joint Genome Institute (JGI-PGF)"/>
            <person name="Walter F."/>
            <person name="Albersmeier A."/>
            <person name="Kalinowski J."/>
            <person name="Ruckert C."/>
        </authorList>
    </citation>
    <scope>NUCLEOTIDE SEQUENCE</scope>
    <source>
        <strain evidence="2">CGMCC 4.7201</strain>
    </source>
</reference>
<name>A0A918E1S3_9ACTN</name>
<dbReference type="InterPro" id="IPR045701">
    <property type="entry name" value="DUF6059"/>
</dbReference>
<feature type="region of interest" description="Disordered" evidence="1">
    <location>
        <begin position="40"/>
        <end position="74"/>
    </location>
</feature>
<dbReference type="EMBL" id="BMMS01000032">
    <property type="protein sequence ID" value="GGO97254.1"/>
    <property type="molecule type" value="Genomic_DNA"/>
</dbReference>
<organism evidence="2 3">
    <name type="scientific">Wenjunlia tyrosinilytica</name>
    <dbReference type="NCBI Taxonomy" id="1544741"/>
    <lineage>
        <taxon>Bacteria</taxon>
        <taxon>Bacillati</taxon>
        <taxon>Actinomycetota</taxon>
        <taxon>Actinomycetes</taxon>
        <taxon>Kitasatosporales</taxon>
        <taxon>Streptomycetaceae</taxon>
        <taxon>Wenjunlia</taxon>
    </lineage>
</organism>